<comment type="caution">
    <text evidence="1">The sequence shown here is derived from an EMBL/GenBank/DDBJ whole genome shotgun (WGS) entry which is preliminary data.</text>
</comment>
<dbReference type="Proteomes" id="UP001516400">
    <property type="component" value="Unassembled WGS sequence"/>
</dbReference>
<name>A0ABD2N5J6_9CUCU</name>
<dbReference type="AlphaFoldDB" id="A0ABD2N5J6"/>
<evidence type="ECO:0000313" key="1">
    <source>
        <dbReference type="EMBL" id="KAL3274026.1"/>
    </source>
</evidence>
<gene>
    <name evidence="1" type="ORF">HHI36_015444</name>
</gene>
<sequence length="131" mass="14891">MTSNNSTYRPKNSCISALKKAVILTRANIVSLPLQRPNTFDSGQRKSCHSNDYAIKYDFDHCNNDISYIELIPRACDEKSVGGSMYTPFTLAFLRNNADDRDEDKDVRAAFLSYDLPDLDRLRLAFEGELD</sequence>
<accession>A0ABD2N5J6</accession>
<dbReference type="EMBL" id="JABFTP020000062">
    <property type="protein sequence ID" value="KAL3274026.1"/>
    <property type="molecule type" value="Genomic_DNA"/>
</dbReference>
<organism evidence="1 2">
    <name type="scientific">Cryptolaemus montrouzieri</name>
    <dbReference type="NCBI Taxonomy" id="559131"/>
    <lineage>
        <taxon>Eukaryota</taxon>
        <taxon>Metazoa</taxon>
        <taxon>Ecdysozoa</taxon>
        <taxon>Arthropoda</taxon>
        <taxon>Hexapoda</taxon>
        <taxon>Insecta</taxon>
        <taxon>Pterygota</taxon>
        <taxon>Neoptera</taxon>
        <taxon>Endopterygota</taxon>
        <taxon>Coleoptera</taxon>
        <taxon>Polyphaga</taxon>
        <taxon>Cucujiformia</taxon>
        <taxon>Coccinelloidea</taxon>
        <taxon>Coccinellidae</taxon>
        <taxon>Scymninae</taxon>
        <taxon>Scymnini</taxon>
        <taxon>Cryptolaemus</taxon>
    </lineage>
</organism>
<keyword evidence="2" id="KW-1185">Reference proteome</keyword>
<proteinExistence type="predicted"/>
<evidence type="ECO:0000313" key="2">
    <source>
        <dbReference type="Proteomes" id="UP001516400"/>
    </source>
</evidence>
<protein>
    <submittedName>
        <fullName evidence="1">Uncharacterized protein</fullName>
    </submittedName>
</protein>
<reference evidence="1 2" key="1">
    <citation type="journal article" date="2021" name="BMC Biol.">
        <title>Horizontally acquired antibacterial genes associated with adaptive radiation of ladybird beetles.</title>
        <authorList>
            <person name="Li H.S."/>
            <person name="Tang X.F."/>
            <person name="Huang Y.H."/>
            <person name="Xu Z.Y."/>
            <person name="Chen M.L."/>
            <person name="Du X.Y."/>
            <person name="Qiu B.Y."/>
            <person name="Chen P.T."/>
            <person name="Zhang W."/>
            <person name="Slipinski A."/>
            <person name="Escalona H.E."/>
            <person name="Waterhouse R.M."/>
            <person name="Zwick A."/>
            <person name="Pang H."/>
        </authorList>
    </citation>
    <scope>NUCLEOTIDE SEQUENCE [LARGE SCALE GENOMIC DNA]</scope>
    <source>
        <strain evidence="1">SYSU2018</strain>
    </source>
</reference>